<dbReference type="InterPro" id="IPR000644">
    <property type="entry name" value="CBS_dom"/>
</dbReference>
<evidence type="ECO:0000256" key="3">
    <source>
        <dbReference type="SAM" id="MobiDB-lite"/>
    </source>
</evidence>
<dbReference type="SUPFAM" id="SSF54631">
    <property type="entry name" value="CBS-domain pair"/>
    <property type="match status" value="1"/>
</dbReference>
<feature type="region of interest" description="Disordered" evidence="3">
    <location>
        <begin position="41"/>
        <end position="76"/>
    </location>
</feature>
<keyword evidence="1 2" id="KW-0129">CBS domain</keyword>
<reference evidence="6" key="1">
    <citation type="submission" date="2016-10" db="EMBL/GenBank/DDBJ databases">
        <authorList>
            <person name="Varghese N."/>
            <person name="Submissions S."/>
        </authorList>
    </citation>
    <scope>NUCLEOTIDE SEQUENCE [LARGE SCALE GENOMIC DNA]</scope>
    <source>
        <strain evidence="6">CGMCC 4.7042</strain>
    </source>
</reference>
<accession>A0A1G9YGP0</accession>
<dbReference type="AlphaFoldDB" id="A0A1G9YGP0"/>
<dbReference type="SMART" id="SM00116">
    <property type="entry name" value="CBS"/>
    <property type="match status" value="2"/>
</dbReference>
<evidence type="ECO:0000313" key="5">
    <source>
        <dbReference type="EMBL" id="SDN07685.1"/>
    </source>
</evidence>
<name>A0A1G9YGP0_9ACTN</name>
<evidence type="ECO:0000259" key="4">
    <source>
        <dbReference type="PROSITE" id="PS51371"/>
    </source>
</evidence>
<evidence type="ECO:0000256" key="1">
    <source>
        <dbReference type="ARBA" id="ARBA00023122"/>
    </source>
</evidence>
<dbReference type="InterPro" id="IPR051257">
    <property type="entry name" value="Diverse_CBS-Domain"/>
</dbReference>
<dbReference type="STRING" id="1196353.SAMN05444921_118111"/>
<dbReference type="Gene3D" id="3.10.580.10">
    <property type="entry name" value="CBS-domain"/>
    <property type="match status" value="1"/>
</dbReference>
<evidence type="ECO:0000313" key="6">
    <source>
        <dbReference type="Proteomes" id="UP000199063"/>
    </source>
</evidence>
<proteinExistence type="predicted"/>
<dbReference type="InterPro" id="IPR046342">
    <property type="entry name" value="CBS_dom_sf"/>
</dbReference>
<feature type="compositionally biased region" description="Low complexity" evidence="3">
    <location>
        <begin position="7"/>
        <end position="21"/>
    </location>
</feature>
<dbReference type="PANTHER" id="PTHR43080:SF29">
    <property type="entry name" value="OS02G0818000 PROTEIN"/>
    <property type="match status" value="1"/>
</dbReference>
<feature type="region of interest" description="Disordered" evidence="3">
    <location>
        <begin position="1"/>
        <end position="28"/>
    </location>
</feature>
<dbReference type="OrthoDB" id="3851408at2"/>
<dbReference type="Proteomes" id="UP000199063">
    <property type="component" value="Unassembled WGS sequence"/>
</dbReference>
<dbReference type="EMBL" id="FNHI01000018">
    <property type="protein sequence ID" value="SDN07685.1"/>
    <property type="molecule type" value="Genomic_DNA"/>
</dbReference>
<protein>
    <submittedName>
        <fullName evidence="5">CBS domain-containing protein</fullName>
    </submittedName>
</protein>
<sequence length="289" mass="30840">MHEREGSAAGAEARRAVPGRASRTDEPLREDLLLRYIGAMAAASTHQREPRRPTGRGAPARPSRTGHRASSASDVEAEPLLVEDVMDASAASVSGDSAFMAIARTLTDAGVGSLPVTDPEGRVMGVVSESDLLAKAAVEATGHRPGVPGALARRRLNESARAYTAEDLMTAPAITVFPESTVAEAAWLAALSRLKRVPVTDQEGHLVGVVRRNTLLAALVRDDEGIREEIESRILTEEFPGTRPAIEIVVRNGTVDVWGRMERADARRLLDRIEGIADVTAVVDHLTAV</sequence>
<keyword evidence="6" id="KW-1185">Reference proteome</keyword>
<dbReference type="PANTHER" id="PTHR43080">
    <property type="entry name" value="CBS DOMAIN-CONTAINING PROTEIN CBSX3, MITOCHONDRIAL"/>
    <property type="match status" value="1"/>
</dbReference>
<dbReference type="Pfam" id="PF00571">
    <property type="entry name" value="CBS"/>
    <property type="match status" value="2"/>
</dbReference>
<dbReference type="PROSITE" id="PS51371">
    <property type="entry name" value="CBS"/>
    <property type="match status" value="2"/>
</dbReference>
<feature type="domain" description="CBS" evidence="4">
    <location>
        <begin position="169"/>
        <end position="229"/>
    </location>
</feature>
<feature type="domain" description="CBS" evidence="4">
    <location>
        <begin position="86"/>
        <end position="146"/>
    </location>
</feature>
<gene>
    <name evidence="5" type="ORF">SAMN05444921_118111</name>
</gene>
<organism evidence="5 6">
    <name type="scientific">Streptomyces wuyuanensis</name>
    <dbReference type="NCBI Taxonomy" id="1196353"/>
    <lineage>
        <taxon>Bacteria</taxon>
        <taxon>Bacillati</taxon>
        <taxon>Actinomycetota</taxon>
        <taxon>Actinomycetes</taxon>
        <taxon>Kitasatosporales</taxon>
        <taxon>Streptomycetaceae</taxon>
        <taxon>Streptomyces</taxon>
    </lineage>
</organism>
<evidence type="ECO:0000256" key="2">
    <source>
        <dbReference type="PROSITE-ProRule" id="PRU00703"/>
    </source>
</evidence>